<comment type="caution">
    <text evidence="1">The sequence shown here is derived from an EMBL/GenBank/DDBJ whole genome shotgun (WGS) entry which is preliminary data.</text>
</comment>
<protein>
    <submittedName>
        <fullName evidence="1">Uncharacterized protein</fullName>
    </submittedName>
</protein>
<accession>A0A2T0BLI7</accession>
<organism evidence="1 2">
    <name type="scientific">Clostridium luticellarii</name>
    <dbReference type="NCBI Taxonomy" id="1691940"/>
    <lineage>
        <taxon>Bacteria</taxon>
        <taxon>Bacillati</taxon>
        <taxon>Bacillota</taxon>
        <taxon>Clostridia</taxon>
        <taxon>Eubacteriales</taxon>
        <taxon>Clostridiaceae</taxon>
        <taxon>Clostridium</taxon>
    </lineage>
</organism>
<dbReference type="EMBL" id="PVXP01000034">
    <property type="protein sequence ID" value="PRR84741.1"/>
    <property type="molecule type" value="Genomic_DNA"/>
</dbReference>
<dbReference type="OrthoDB" id="1902344at2"/>
<evidence type="ECO:0000313" key="2">
    <source>
        <dbReference type="Proteomes" id="UP000237798"/>
    </source>
</evidence>
<dbReference type="Proteomes" id="UP000237798">
    <property type="component" value="Unassembled WGS sequence"/>
</dbReference>
<name>A0A2T0BLI7_9CLOT</name>
<keyword evidence="2" id="KW-1185">Reference proteome</keyword>
<evidence type="ECO:0000313" key="1">
    <source>
        <dbReference type="EMBL" id="PRR84741.1"/>
    </source>
</evidence>
<reference evidence="1 2" key="1">
    <citation type="submission" date="2018-03" db="EMBL/GenBank/DDBJ databases">
        <title>Genome sequence of Clostridium luticellarii DSM 29923.</title>
        <authorList>
            <person name="Poehlein A."/>
            <person name="Daniel R."/>
        </authorList>
    </citation>
    <scope>NUCLEOTIDE SEQUENCE [LARGE SCALE GENOMIC DNA]</scope>
    <source>
        <strain evidence="1 2">DSM 29923</strain>
    </source>
</reference>
<dbReference type="RefSeq" id="WP_106009904.1">
    <property type="nucleotide sequence ID" value="NZ_PVXP01000034.1"/>
</dbReference>
<proteinExistence type="predicted"/>
<sequence>MSEELRITSLDEIKKAASGQLVKLAGWGEEPWVAKIKRVSLLDLIKEGVIPNSLLAAAQEIFMGKQSGKSVNIGEISKVMEAVAKSMLVEPTWEQLEDRDIKLTDEQVTELFQYAQGGLKGLERFRKDQERLANNQSVRALQQIAQRNSKDTK</sequence>
<gene>
    <name evidence="1" type="ORF">CLLU_22800</name>
</gene>
<dbReference type="AlphaFoldDB" id="A0A2T0BLI7"/>